<organism evidence="2 3">
    <name type="scientific">Eragrostis curvula</name>
    <name type="common">weeping love grass</name>
    <dbReference type="NCBI Taxonomy" id="38414"/>
    <lineage>
        <taxon>Eukaryota</taxon>
        <taxon>Viridiplantae</taxon>
        <taxon>Streptophyta</taxon>
        <taxon>Embryophyta</taxon>
        <taxon>Tracheophyta</taxon>
        <taxon>Spermatophyta</taxon>
        <taxon>Magnoliopsida</taxon>
        <taxon>Liliopsida</taxon>
        <taxon>Poales</taxon>
        <taxon>Poaceae</taxon>
        <taxon>PACMAD clade</taxon>
        <taxon>Chloridoideae</taxon>
        <taxon>Eragrostideae</taxon>
        <taxon>Eragrostidinae</taxon>
        <taxon>Eragrostis</taxon>
    </lineage>
</organism>
<sequence>MSSVSVRKSSPAVIRPPEPAQAGTTIKLTCLDSAFVKVPPFTALLVFEEHLSRDATATIKGALSQALVHYSPFAGRISLSGADDGGGGGEGFSIRCTSEGVEFVAASADCGLEEAKIFDEYSYGSGGKPLLSVQVTEFFCGGLVVGVTWSHAVADGVGIAQFLAAVGELARGSPSPSVVPARWDEAVSGLPPLFNPVRQAMESSSPDDMELIVPLDVTVPWALINRIKADLVTCTSFEAVLAVLWWCRVRGTGTTTTTRPVYLTFAANVRRHVGAKDGYYGNCVVNQLVVAAVASAGVVDLVRMIRRAKDQLLSEKLIKEEEDDEGGRLMMRGLSGRYDVLLRVVLEECWVRAG</sequence>
<dbReference type="PANTHER" id="PTHR31147:SF61">
    <property type="entry name" value="ACYL TRANSFERASE 15"/>
    <property type="match status" value="1"/>
</dbReference>
<dbReference type="InterPro" id="IPR023213">
    <property type="entry name" value="CAT-like_dom_sf"/>
</dbReference>
<gene>
    <name evidence="2" type="ORF">EJB05_47916</name>
</gene>
<evidence type="ECO:0000313" key="3">
    <source>
        <dbReference type="Proteomes" id="UP000324897"/>
    </source>
</evidence>
<comment type="similarity">
    <text evidence="1">Belongs to the plant acyltransferase family.</text>
</comment>
<dbReference type="Pfam" id="PF02458">
    <property type="entry name" value="Transferase"/>
    <property type="match status" value="1"/>
</dbReference>
<feature type="non-terminal residue" evidence="2">
    <location>
        <position position="1"/>
    </location>
</feature>
<comment type="caution">
    <text evidence="2">The sequence shown here is derived from an EMBL/GenBank/DDBJ whole genome shotgun (WGS) entry which is preliminary data.</text>
</comment>
<dbReference type="GO" id="GO:0016747">
    <property type="term" value="F:acyltransferase activity, transferring groups other than amino-acyl groups"/>
    <property type="evidence" value="ECO:0007669"/>
    <property type="project" value="UniProtKB-ARBA"/>
</dbReference>
<dbReference type="PANTHER" id="PTHR31147">
    <property type="entry name" value="ACYL TRANSFERASE 4"/>
    <property type="match status" value="1"/>
</dbReference>
<dbReference type="Proteomes" id="UP000324897">
    <property type="component" value="Unassembled WGS sequence"/>
</dbReference>
<dbReference type="Gramene" id="TVU04782">
    <property type="protein sequence ID" value="TVU04782"/>
    <property type="gene ID" value="EJB05_47916"/>
</dbReference>
<accession>A0A5J9T0J1</accession>
<protein>
    <submittedName>
        <fullName evidence="2">Uncharacterized protein</fullName>
    </submittedName>
</protein>
<dbReference type="AlphaFoldDB" id="A0A5J9T0J1"/>
<reference evidence="2 3" key="1">
    <citation type="journal article" date="2019" name="Sci. Rep.">
        <title>A high-quality genome of Eragrostis curvula grass provides insights into Poaceae evolution and supports new strategies to enhance forage quality.</title>
        <authorList>
            <person name="Carballo J."/>
            <person name="Santos B.A.C.M."/>
            <person name="Zappacosta D."/>
            <person name="Garbus I."/>
            <person name="Selva J.P."/>
            <person name="Gallo C.A."/>
            <person name="Diaz A."/>
            <person name="Albertini E."/>
            <person name="Caccamo M."/>
            <person name="Echenique V."/>
        </authorList>
    </citation>
    <scope>NUCLEOTIDE SEQUENCE [LARGE SCALE GENOMIC DNA]</scope>
    <source>
        <strain evidence="3">cv. Victoria</strain>
        <tissue evidence="2">Leaf</tissue>
    </source>
</reference>
<dbReference type="Gene3D" id="3.30.559.10">
    <property type="entry name" value="Chloramphenicol acetyltransferase-like domain"/>
    <property type="match status" value="2"/>
</dbReference>
<keyword evidence="3" id="KW-1185">Reference proteome</keyword>
<dbReference type="OrthoDB" id="692736at2759"/>
<evidence type="ECO:0000256" key="1">
    <source>
        <dbReference type="ARBA" id="ARBA00009861"/>
    </source>
</evidence>
<dbReference type="InterPro" id="IPR050898">
    <property type="entry name" value="Plant_acyltransferase"/>
</dbReference>
<name>A0A5J9T0J1_9POAL</name>
<dbReference type="EMBL" id="RWGY01000051">
    <property type="protein sequence ID" value="TVU04782.1"/>
    <property type="molecule type" value="Genomic_DNA"/>
</dbReference>
<proteinExistence type="inferred from homology"/>
<evidence type="ECO:0000313" key="2">
    <source>
        <dbReference type="EMBL" id="TVU04782.1"/>
    </source>
</evidence>